<dbReference type="GO" id="GO:0003677">
    <property type="term" value="F:DNA binding"/>
    <property type="evidence" value="ECO:0007669"/>
    <property type="project" value="InterPro"/>
</dbReference>
<dbReference type="GO" id="GO:0000150">
    <property type="term" value="F:DNA strand exchange activity"/>
    <property type="evidence" value="ECO:0007669"/>
    <property type="project" value="InterPro"/>
</dbReference>
<sequence>MFNTKGGIILTDSKKLNEIISESGITITAIASKLGITREGLYKKLNNETEFKASEIIAMQGILHLTNEVRDEIFFAEKVE</sequence>
<proteinExistence type="predicted"/>
<reference evidence="2 3" key="1">
    <citation type="submission" date="2015-09" db="EMBL/GenBank/DDBJ databases">
        <authorList>
            <consortium name="Pathogen Informatics"/>
        </authorList>
    </citation>
    <scope>NUCLEOTIDE SEQUENCE [LARGE SCALE GENOMIC DNA]</scope>
    <source>
        <strain evidence="2 3">2789STDY5834884</strain>
    </source>
</reference>
<evidence type="ECO:0000313" key="2">
    <source>
        <dbReference type="EMBL" id="CUO66571.1"/>
    </source>
</evidence>
<evidence type="ECO:0000259" key="1">
    <source>
        <dbReference type="Pfam" id="PF02796"/>
    </source>
</evidence>
<dbReference type="SUPFAM" id="SSF47413">
    <property type="entry name" value="lambda repressor-like DNA-binding domains"/>
    <property type="match status" value="1"/>
</dbReference>
<protein>
    <recommendedName>
        <fullName evidence="1">Resolvase HTH domain-containing protein</fullName>
    </recommendedName>
</protein>
<dbReference type="InterPro" id="IPR006120">
    <property type="entry name" value="Resolvase_HTH_dom"/>
</dbReference>
<gene>
    <name evidence="2" type="ORF">ERS852497_00404</name>
</gene>
<evidence type="ECO:0000313" key="3">
    <source>
        <dbReference type="Proteomes" id="UP000095602"/>
    </source>
</evidence>
<dbReference type="Pfam" id="PF02796">
    <property type="entry name" value="HTH_7"/>
    <property type="match status" value="1"/>
</dbReference>
<accession>A0A174GXA6</accession>
<dbReference type="EMBL" id="CZAJ01000002">
    <property type="protein sequence ID" value="CUO66571.1"/>
    <property type="molecule type" value="Genomic_DNA"/>
</dbReference>
<name>A0A174GXA6_9FIRM</name>
<dbReference type="AlphaFoldDB" id="A0A174GXA6"/>
<feature type="domain" description="Resolvase HTH" evidence="1">
    <location>
        <begin position="22"/>
        <end position="47"/>
    </location>
</feature>
<dbReference type="InterPro" id="IPR010982">
    <property type="entry name" value="Lambda_DNA-bd_dom_sf"/>
</dbReference>
<organism evidence="2 3">
    <name type="scientific">Agathobacter rectalis</name>
    <dbReference type="NCBI Taxonomy" id="39491"/>
    <lineage>
        <taxon>Bacteria</taxon>
        <taxon>Bacillati</taxon>
        <taxon>Bacillota</taxon>
        <taxon>Clostridia</taxon>
        <taxon>Lachnospirales</taxon>
        <taxon>Lachnospiraceae</taxon>
        <taxon>Agathobacter</taxon>
    </lineage>
</organism>
<dbReference type="Proteomes" id="UP000095602">
    <property type="component" value="Unassembled WGS sequence"/>
</dbReference>